<evidence type="ECO:0000313" key="5">
    <source>
        <dbReference type="EMBL" id="GAA2227118.1"/>
    </source>
</evidence>
<dbReference type="InterPro" id="IPR019888">
    <property type="entry name" value="Tscrpt_reg_AsnC-like"/>
</dbReference>
<dbReference type="Pfam" id="PF13404">
    <property type="entry name" value="HTH_AsnC-type"/>
    <property type="match status" value="2"/>
</dbReference>
<dbReference type="SUPFAM" id="SSF54909">
    <property type="entry name" value="Dimeric alpha+beta barrel"/>
    <property type="match status" value="1"/>
</dbReference>
<dbReference type="PANTHER" id="PTHR30154:SF34">
    <property type="entry name" value="TRANSCRIPTIONAL REGULATOR AZLB"/>
    <property type="match status" value="1"/>
</dbReference>
<dbReference type="InterPro" id="IPR000485">
    <property type="entry name" value="AsnC-type_HTH_dom"/>
</dbReference>
<protein>
    <submittedName>
        <fullName evidence="5">Lrp/AsnC family transcriptional regulator</fullName>
    </submittedName>
</protein>
<reference evidence="6" key="1">
    <citation type="journal article" date="2019" name="Int. J. Syst. Evol. Microbiol.">
        <title>The Global Catalogue of Microorganisms (GCM) 10K type strain sequencing project: providing services to taxonomists for standard genome sequencing and annotation.</title>
        <authorList>
            <consortium name="The Broad Institute Genomics Platform"/>
            <consortium name="The Broad Institute Genome Sequencing Center for Infectious Disease"/>
            <person name="Wu L."/>
            <person name="Ma J."/>
        </authorList>
    </citation>
    <scope>NUCLEOTIDE SEQUENCE [LARGE SCALE GENOMIC DNA]</scope>
    <source>
        <strain evidence="6">JCM 7356</strain>
    </source>
</reference>
<evidence type="ECO:0000256" key="1">
    <source>
        <dbReference type="ARBA" id="ARBA00023015"/>
    </source>
</evidence>
<feature type="domain" description="HTH asnC-type" evidence="4">
    <location>
        <begin position="203"/>
        <end position="263"/>
    </location>
</feature>
<dbReference type="PANTHER" id="PTHR30154">
    <property type="entry name" value="LEUCINE-RESPONSIVE REGULATORY PROTEIN"/>
    <property type="match status" value="1"/>
</dbReference>
<evidence type="ECO:0000259" key="4">
    <source>
        <dbReference type="PROSITE" id="PS50956"/>
    </source>
</evidence>
<dbReference type="SMART" id="SM00344">
    <property type="entry name" value="HTH_ASNC"/>
    <property type="match status" value="2"/>
</dbReference>
<dbReference type="InterPro" id="IPR011008">
    <property type="entry name" value="Dimeric_a/b-barrel"/>
</dbReference>
<accession>A0ABP5Q6L9</accession>
<dbReference type="Proteomes" id="UP001500305">
    <property type="component" value="Unassembled WGS sequence"/>
</dbReference>
<organism evidence="5 6">
    <name type="scientific">Kitasatospora cystarginea</name>
    <dbReference type="NCBI Taxonomy" id="58350"/>
    <lineage>
        <taxon>Bacteria</taxon>
        <taxon>Bacillati</taxon>
        <taxon>Actinomycetota</taxon>
        <taxon>Actinomycetes</taxon>
        <taxon>Kitasatosporales</taxon>
        <taxon>Streptomycetaceae</taxon>
        <taxon>Kitasatospora</taxon>
    </lineage>
</organism>
<keyword evidence="3" id="KW-0804">Transcription</keyword>
<gene>
    <name evidence="5" type="ORF">GCM10010430_03080</name>
</gene>
<dbReference type="SUPFAM" id="SSF46785">
    <property type="entry name" value="Winged helix' DNA-binding domain"/>
    <property type="match status" value="2"/>
</dbReference>
<keyword evidence="6" id="KW-1185">Reference proteome</keyword>
<dbReference type="InterPro" id="IPR036390">
    <property type="entry name" value="WH_DNA-bd_sf"/>
</dbReference>
<dbReference type="EMBL" id="BAAATR010000001">
    <property type="protein sequence ID" value="GAA2227118.1"/>
    <property type="molecule type" value="Genomic_DNA"/>
</dbReference>
<proteinExistence type="predicted"/>
<dbReference type="PROSITE" id="PS50956">
    <property type="entry name" value="HTH_ASNC_2"/>
    <property type="match status" value="1"/>
</dbReference>
<keyword evidence="2" id="KW-0238">DNA-binding</keyword>
<name>A0ABP5Q6L9_9ACTN</name>
<keyword evidence="1" id="KW-0805">Transcription regulation</keyword>
<dbReference type="Pfam" id="PF01037">
    <property type="entry name" value="AsnC_trans_reg"/>
    <property type="match status" value="1"/>
</dbReference>
<dbReference type="Gene3D" id="1.10.10.10">
    <property type="entry name" value="Winged helix-like DNA-binding domain superfamily/Winged helix DNA-binding domain"/>
    <property type="match status" value="2"/>
</dbReference>
<dbReference type="Gene3D" id="3.30.70.920">
    <property type="match status" value="1"/>
</dbReference>
<comment type="caution">
    <text evidence="5">The sequence shown here is derived from an EMBL/GenBank/DDBJ whole genome shotgun (WGS) entry which is preliminary data.</text>
</comment>
<sequence length="362" mass="38599">MLGRDKKYREGSDCGRFLRPQWRKSDTGEVEMADQVLDELDRSLVCALQVDGRAEPGRIAEVLGVSARTVTRRLARLQHTGALRVVRLPAVEEAALGALLLRVRVLRGKVEAIAHALAARPDVPFVDIMLGGHEVSAVMLADPGSRDHLVHAQLPATGSVVEASAHAVLHVFTDAGRWRAGYLAADQTAALEPEPPTTPPPALDELDRRLLAELGEDARRSHAALAAAVGAPESTVRRRLARLAAGGLLRTHATVDARLLGMTVDANLWLDVPPGRLAEVGERLAGHPQVHGVLATSGPANLMATVFCPDHAGLYRFTTETLGPLGISRVETAIVARAVKRAGVPLRGEPAPGGRRPVRASR</sequence>
<evidence type="ECO:0000256" key="3">
    <source>
        <dbReference type="ARBA" id="ARBA00023163"/>
    </source>
</evidence>
<dbReference type="InterPro" id="IPR036388">
    <property type="entry name" value="WH-like_DNA-bd_sf"/>
</dbReference>
<evidence type="ECO:0000256" key="2">
    <source>
        <dbReference type="ARBA" id="ARBA00023125"/>
    </source>
</evidence>
<evidence type="ECO:0000313" key="6">
    <source>
        <dbReference type="Proteomes" id="UP001500305"/>
    </source>
</evidence>
<dbReference type="PRINTS" id="PR00033">
    <property type="entry name" value="HTHASNC"/>
</dbReference>
<dbReference type="InterPro" id="IPR019887">
    <property type="entry name" value="Tscrpt_reg_AsnC/Lrp_C"/>
</dbReference>